<evidence type="ECO:0000256" key="3">
    <source>
        <dbReference type="ARBA" id="ARBA00023082"/>
    </source>
</evidence>
<evidence type="ECO:0000256" key="2">
    <source>
        <dbReference type="ARBA" id="ARBA00023015"/>
    </source>
</evidence>
<evidence type="ECO:0000259" key="5">
    <source>
        <dbReference type="Pfam" id="PF04542"/>
    </source>
</evidence>
<organism evidence="7 8">
    <name type="scientific">Brevibacillus brevis (strain 47 / JCM 6285 / NBRC 100599)</name>
    <dbReference type="NCBI Taxonomy" id="358681"/>
    <lineage>
        <taxon>Bacteria</taxon>
        <taxon>Bacillati</taxon>
        <taxon>Bacillota</taxon>
        <taxon>Bacilli</taxon>
        <taxon>Bacillales</taxon>
        <taxon>Paenibacillaceae</taxon>
        <taxon>Brevibacillus</taxon>
    </lineage>
</organism>
<reference evidence="7 8" key="1">
    <citation type="submission" date="2005-03" db="EMBL/GenBank/DDBJ databases">
        <title>Brevibacillus brevis strain 47, complete genome.</title>
        <authorList>
            <person name="Hosoyama A."/>
            <person name="Yamada R."/>
            <person name="Hongo Y."/>
            <person name="Terui Y."/>
            <person name="Ankai A."/>
            <person name="Masuyama W."/>
            <person name="Sekiguchi M."/>
            <person name="Takeda T."/>
            <person name="Asano K."/>
            <person name="Ohji S."/>
            <person name="Ichikawa N."/>
            <person name="Narita S."/>
            <person name="Aoki N."/>
            <person name="Miura H."/>
            <person name="Matsushita S."/>
            <person name="Sekigawa T."/>
            <person name="Yamagata H."/>
            <person name="Yoshikawa H."/>
            <person name="Udaka S."/>
            <person name="Tanikawa S."/>
            <person name="Fujita N."/>
        </authorList>
    </citation>
    <scope>NUCLEOTIDE SEQUENCE [LARGE SCALE GENOMIC DNA]</scope>
    <source>
        <strain evidence="8">47 / JCM 6285 / NBRC 100599</strain>
    </source>
</reference>
<keyword evidence="3" id="KW-0731">Sigma factor</keyword>
<evidence type="ECO:0000256" key="1">
    <source>
        <dbReference type="ARBA" id="ARBA00010641"/>
    </source>
</evidence>
<evidence type="ECO:0000313" key="7">
    <source>
        <dbReference type="EMBL" id="BAH46100.1"/>
    </source>
</evidence>
<evidence type="ECO:0000256" key="4">
    <source>
        <dbReference type="ARBA" id="ARBA00023163"/>
    </source>
</evidence>
<dbReference type="Pfam" id="PF08281">
    <property type="entry name" value="Sigma70_r4_2"/>
    <property type="match status" value="1"/>
</dbReference>
<dbReference type="eggNOG" id="COG1595">
    <property type="taxonomic scope" value="Bacteria"/>
</dbReference>
<dbReference type="PANTHER" id="PTHR43133">
    <property type="entry name" value="RNA POLYMERASE ECF-TYPE SIGMA FACTO"/>
    <property type="match status" value="1"/>
</dbReference>
<dbReference type="STRING" id="358681.BBR47_51230"/>
<dbReference type="KEGG" id="bbe:BBR47_51230"/>
<evidence type="ECO:0000259" key="6">
    <source>
        <dbReference type="Pfam" id="PF08281"/>
    </source>
</evidence>
<accession>C0Z5J4</accession>
<feature type="domain" description="RNA polymerase sigma-70 region 2" evidence="5">
    <location>
        <begin position="55"/>
        <end position="119"/>
    </location>
</feature>
<dbReference type="HOGENOM" id="CLU_047691_3_1_9"/>
<keyword evidence="2" id="KW-0805">Transcription regulation</keyword>
<comment type="similarity">
    <text evidence="1">Belongs to the sigma-70 factor family. ECF subfamily.</text>
</comment>
<dbReference type="AlphaFoldDB" id="C0Z5J4"/>
<keyword evidence="4" id="KW-0804">Transcription</keyword>
<gene>
    <name evidence="7" type="ordered locus">BBR47_51230</name>
</gene>
<dbReference type="GO" id="GO:0003677">
    <property type="term" value="F:DNA binding"/>
    <property type="evidence" value="ECO:0007669"/>
    <property type="project" value="InterPro"/>
</dbReference>
<dbReference type="Gene3D" id="1.10.10.10">
    <property type="entry name" value="Winged helix-like DNA-binding domain superfamily/Winged helix DNA-binding domain"/>
    <property type="match status" value="1"/>
</dbReference>
<dbReference type="InterPro" id="IPR007627">
    <property type="entry name" value="RNA_pol_sigma70_r2"/>
</dbReference>
<dbReference type="CDD" id="cd06171">
    <property type="entry name" value="Sigma70_r4"/>
    <property type="match status" value="1"/>
</dbReference>
<feature type="domain" description="RNA polymerase sigma factor 70 region 4 type 2" evidence="6">
    <location>
        <begin position="155"/>
        <end position="208"/>
    </location>
</feature>
<dbReference type="SUPFAM" id="SSF88659">
    <property type="entry name" value="Sigma3 and sigma4 domains of RNA polymerase sigma factors"/>
    <property type="match status" value="1"/>
</dbReference>
<dbReference type="GO" id="GO:0006352">
    <property type="term" value="P:DNA-templated transcription initiation"/>
    <property type="evidence" value="ECO:0007669"/>
    <property type="project" value="InterPro"/>
</dbReference>
<protein>
    <submittedName>
        <fullName evidence="7">RNA polymerase ECF-type sigma factor</fullName>
    </submittedName>
</protein>
<dbReference type="InterPro" id="IPR013325">
    <property type="entry name" value="RNA_pol_sigma_r2"/>
</dbReference>
<dbReference type="InterPro" id="IPR039425">
    <property type="entry name" value="RNA_pol_sigma-70-like"/>
</dbReference>
<dbReference type="InterPro" id="IPR013249">
    <property type="entry name" value="RNA_pol_sigma70_r4_t2"/>
</dbReference>
<dbReference type="SUPFAM" id="SSF88946">
    <property type="entry name" value="Sigma2 domain of RNA polymerase sigma factors"/>
    <property type="match status" value="1"/>
</dbReference>
<dbReference type="EMBL" id="AP008955">
    <property type="protein sequence ID" value="BAH46100.1"/>
    <property type="molecule type" value="Genomic_DNA"/>
</dbReference>
<proteinExistence type="inferred from homology"/>
<dbReference type="Pfam" id="PF04542">
    <property type="entry name" value="Sigma70_r2"/>
    <property type="match status" value="1"/>
</dbReference>
<dbReference type="InterPro" id="IPR013324">
    <property type="entry name" value="RNA_pol_sigma_r3/r4-like"/>
</dbReference>
<dbReference type="Proteomes" id="UP000001877">
    <property type="component" value="Chromosome"/>
</dbReference>
<keyword evidence="8" id="KW-1185">Reference proteome</keyword>
<dbReference type="InterPro" id="IPR036388">
    <property type="entry name" value="WH-like_DNA-bd_sf"/>
</dbReference>
<dbReference type="Gene3D" id="1.10.1740.10">
    <property type="match status" value="1"/>
</dbReference>
<dbReference type="NCBIfam" id="TIGR02937">
    <property type="entry name" value="sigma70-ECF"/>
    <property type="match status" value="1"/>
</dbReference>
<evidence type="ECO:0000313" key="8">
    <source>
        <dbReference type="Proteomes" id="UP000001877"/>
    </source>
</evidence>
<sequence>MEITTVSFCIFCHLFAVRWIIPNSKQSTDEVNGLNEAETMPVSLEVTREARLKWLMQQYGEKIFHLVSLTVKNHALADDITQNVFIKAYRHLDQFRGDGEIKHWLYKIAMNESKKHFRSWSFRNIFPTMDDHLGDLMDRQANNQVEEEILNRVKREEIVTYIQSLAPKYRQVILLHYYEDLSIAEVADILSVSQEVVRTRLHRARKQLKETMSKEVQG</sequence>
<dbReference type="PANTHER" id="PTHR43133:SF60">
    <property type="entry name" value="RNA POLYMERASE SIGMA FACTOR SIGV"/>
    <property type="match status" value="1"/>
</dbReference>
<dbReference type="GO" id="GO:0016987">
    <property type="term" value="F:sigma factor activity"/>
    <property type="evidence" value="ECO:0007669"/>
    <property type="project" value="UniProtKB-KW"/>
</dbReference>
<name>C0Z5J4_BREBN</name>
<dbReference type="InterPro" id="IPR014284">
    <property type="entry name" value="RNA_pol_sigma-70_dom"/>
</dbReference>